<dbReference type="RefSeq" id="WP_144331483.1">
    <property type="nucleotide sequence ID" value="NZ_VLPL01000001.1"/>
</dbReference>
<dbReference type="Proteomes" id="UP000316008">
    <property type="component" value="Unassembled WGS sequence"/>
</dbReference>
<dbReference type="PANTHER" id="PTHR48105">
    <property type="entry name" value="THIOREDOXIN REDUCTASE 1-RELATED-RELATED"/>
    <property type="match status" value="1"/>
</dbReference>
<proteinExistence type="predicted"/>
<comment type="caution">
    <text evidence="4">The sequence shown here is derived from an EMBL/GenBank/DDBJ whole genome shotgun (WGS) entry which is preliminary data.</text>
</comment>
<protein>
    <submittedName>
        <fullName evidence="4">NAD(P)/FAD-dependent oxidoreductase</fullName>
    </submittedName>
</protein>
<reference evidence="4 5" key="1">
    <citation type="submission" date="2019-07" db="EMBL/GenBank/DDBJ databases">
        <authorList>
            <person name="Huq M.A."/>
        </authorList>
    </citation>
    <scope>NUCLEOTIDE SEQUENCE [LARGE SCALE GENOMIC DNA]</scope>
    <source>
        <strain evidence="4 5">MAH-3</strain>
    </source>
</reference>
<name>A0A556N741_9FLAO</name>
<feature type="domain" description="FAD/NAD(P)-binding" evidence="3">
    <location>
        <begin position="6"/>
        <end position="285"/>
    </location>
</feature>
<dbReference type="InterPro" id="IPR050097">
    <property type="entry name" value="Ferredoxin-NADP_redctase_2"/>
</dbReference>
<dbReference type="PRINTS" id="PR00368">
    <property type="entry name" value="FADPNR"/>
</dbReference>
<dbReference type="InterPro" id="IPR023753">
    <property type="entry name" value="FAD/NAD-binding_dom"/>
</dbReference>
<dbReference type="GO" id="GO:0016491">
    <property type="term" value="F:oxidoreductase activity"/>
    <property type="evidence" value="ECO:0007669"/>
    <property type="project" value="UniProtKB-KW"/>
</dbReference>
<evidence type="ECO:0000313" key="5">
    <source>
        <dbReference type="Proteomes" id="UP000316008"/>
    </source>
</evidence>
<keyword evidence="1" id="KW-0285">Flavoprotein</keyword>
<dbReference type="InterPro" id="IPR036188">
    <property type="entry name" value="FAD/NAD-bd_sf"/>
</dbReference>
<evidence type="ECO:0000313" key="4">
    <source>
        <dbReference type="EMBL" id="TSJ47948.1"/>
    </source>
</evidence>
<organism evidence="4 5">
    <name type="scientific">Fluviicola chungangensis</name>
    <dbReference type="NCBI Taxonomy" id="2597671"/>
    <lineage>
        <taxon>Bacteria</taxon>
        <taxon>Pseudomonadati</taxon>
        <taxon>Bacteroidota</taxon>
        <taxon>Flavobacteriia</taxon>
        <taxon>Flavobacteriales</taxon>
        <taxon>Crocinitomicaceae</taxon>
        <taxon>Fluviicola</taxon>
    </lineage>
</organism>
<dbReference type="PRINTS" id="PR00469">
    <property type="entry name" value="PNDRDTASEII"/>
</dbReference>
<dbReference type="OrthoDB" id="9806179at2"/>
<dbReference type="Pfam" id="PF07992">
    <property type="entry name" value="Pyr_redox_2"/>
    <property type="match status" value="1"/>
</dbReference>
<gene>
    <name evidence="4" type="ORF">FO442_02105</name>
</gene>
<keyword evidence="5" id="KW-1185">Reference proteome</keyword>
<keyword evidence="2" id="KW-0560">Oxidoreductase</keyword>
<accession>A0A556N741</accession>
<evidence type="ECO:0000256" key="2">
    <source>
        <dbReference type="ARBA" id="ARBA00023002"/>
    </source>
</evidence>
<dbReference type="SUPFAM" id="SSF51905">
    <property type="entry name" value="FAD/NAD(P)-binding domain"/>
    <property type="match status" value="1"/>
</dbReference>
<dbReference type="AlphaFoldDB" id="A0A556N741"/>
<dbReference type="EMBL" id="VLPL01000001">
    <property type="protein sequence ID" value="TSJ47948.1"/>
    <property type="molecule type" value="Genomic_DNA"/>
</dbReference>
<evidence type="ECO:0000259" key="3">
    <source>
        <dbReference type="Pfam" id="PF07992"/>
    </source>
</evidence>
<dbReference type="Gene3D" id="3.50.50.60">
    <property type="entry name" value="FAD/NAD(P)-binding domain"/>
    <property type="match status" value="2"/>
</dbReference>
<evidence type="ECO:0000256" key="1">
    <source>
        <dbReference type="ARBA" id="ARBA00022630"/>
    </source>
</evidence>
<sequence length="301" mass="32932">MTNKIYDAIIIGGSYAGLSAGMALGRSLRNVLIIDSGKPCNAQTPHSHNFITQDGETPHAIASKAREQVAQYKTVEFYSGLAIGAEKTIDGFTVTTENGETFRAKKLVFATGVKDVMLPIRGAAACWGISMIHCPYCHGYEVRNEKTGILANGEMAFEFSKLIRNWTKDLTLFTNGKSTLKAEHAAKLREHGIDINEEEIDAFEHVGGFLEQVHFKNGKTIRLKAMYTKLPFIQHSDLPEKLGCAFTEQGFIQVDSFQKTSIPGVYACGDNVTQMRSVANAVAAGTLTGAMLNRELIDEAF</sequence>